<dbReference type="GO" id="GO:0007004">
    <property type="term" value="P:telomere maintenance via telomerase"/>
    <property type="evidence" value="ECO:0007669"/>
    <property type="project" value="TreeGrafter"/>
</dbReference>
<name>A0A2K3LPM8_TRIPR</name>
<reference evidence="3 4" key="1">
    <citation type="journal article" date="2014" name="Am. J. Bot.">
        <title>Genome assembly and annotation for red clover (Trifolium pratense; Fabaceae).</title>
        <authorList>
            <person name="Istvanek J."/>
            <person name="Jaros M."/>
            <person name="Krenek A."/>
            <person name="Repkova J."/>
        </authorList>
    </citation>
    <scope>NUCLEOTIDE SEQUENCE [LARGE SCALE GENOMIC DNA]</scope>
    <source>
        <strain evidence="4">cv. Tatra</strain>
        <tissue evidence="3">Young leaves</tissue>
    </source>
</reference>
<dbReference type="AlphaFoldDB" id="A0A2K3LPM8"/>
<evidence type="ECO:0000313" key="3">
    <source>
        <dbReference type="EMBL" id="PNX80490.1"/>
    </source>
</evidence>
<keyword evidence="1" id="KW-0158">Chromosome</keyword>
<dbReference type="GO" id="GO:0000333">
    <property type="term" value="C:telomerase catalytic core complex"/>
    <property type="evidence" value="ECO:0007669"/>
    <property type="project" value="TreeGrafter"/>
</dbReference>
<comment type="function">
    <text evidence="1">Telomerase is a ribonucleoprotein enzyme essential for the replication of chromosome termini in most eukaryotes. It elongates telomeres. It is a reverse transcriptase that adds simple sequence repeats to chromosome ends by copying a template sequence within the RNA component of the enzyme.</text>
</comment>
<comment type="caution">
    <text evidence="3">The sequence shown here is derived from an EMBL/GenBank/DDBJ whole genome shotgun (WGS) entry which is preliminary data.</text>
</comment>
<comment type="catalytic activity">
    <reaction evidence="1">
        <text>DNA(n) + a 2'-deoxyribonucleoside 5'-triphosphate = DNA(n+1) + diphosphate</text>
        <dbReference type="Rhea" id="RHEA:22508"/>
        <dbReference type="Rhea" id="RHEA-COMP:17339"/>
        <dbReference type="Rhea" id="RHEA-COMP:17340"/>
        <dbReference type="ChEBI" id="CHEBI:33019"/>
        <dbReference type="ChEBI" id="CHEBI:61560"/>
        <dbReference type="ChEBI" id="CHEBI:173112"/>
        <dbReference type="EC" id="2.7.7.49"/>
    </reaction>
</comment>
<dbReference type="GO" id="GO:0000781">
    <property type="term" value="C:chromosome, telomeric region"/>
    <property type="evidence" value="ECO:0007669"/>
    <property type="project" value="UniProtKB-SubCell"/>
</dbReference>
<keyword evidence="1" id="KW-0548">Nucleotidyltransferase</keyword>
<dbReference type="GO" id="GO:0003720">
    <property type="term" value="F:telomerase activity"/>
    <property type="evidence" value="ECO:0007669"/>
    <property type="project" value="InterPro"/>
</dbReference>
<dbReference type="GO" id="GO:0042162">
    <property type="term" value="F:telomeric DNA binding"/>
    <property type="evidence" value="ECO:0007669"/>
    <property type="project" value="TreeGrafter"/>
</dbReference>
<keyword evidence="1 3" id="KW-0695">RNA-directed DNA polymerase</keyword>
<evidence type="ECO:0000313" key="2">
    <source>
        <dbReference type="EMBL" id="PNX80035.1"/>
    </source>
</evidence>
<proteinExistence type="inferred from homology"/>
<dbReference type="InterPro" id="IPR003545">
    <property type="entry name" value="Telomerase_RT"/>
</dbReference>
<accession>A0A2K3LPM8</accession>
<keyword evidence="1" id="KW-0779">Telomere</keyword>
<dbReference type="PANTHER" id="PTHR12066">
    <property type="entry name" value="TELOMERASE REVERSE TRANSCRIPTASE"/>
    <property type="match status" value="1"/>
</dbReference>
<organism evidence="3 4">
    <name type="scientific">Trifolium pratense</name>
    <name type="common">Red clover</name>
    <dbReference type="NCBI Taxonomy" id="57577"/>
    <lineage>
        <taxon>Eukaryota</taxon>
        <taxon>Viridiplantae</taxon>
        <taxon>Streptophyta</taxon>
        <taxon>Embryophyta</taxon>
        <taxon>Tracheophyta</taxon>
        <taxon>Spermatophyta</taxon>
        <taxon>Magnoliopsida</taxon>
        <taxon>eudicotyledons</taxon>
        <taxon>Gunneridae</taxon>
        <taxon>Pentapetalae</taxon>
        <taxon>rosids</taxon>
        <taxon>fabids</taxon>
        <taxon>Fabales</taxon>
        <taxon>Fabaceae</taxon>
        <taxon>Papilionoideae</taxon>
        <taxon>50 kb inversion clade</taxon>
        <taxon>NPAAA clade</taxon>
        <taxon>Hologalegina</taxon>
        <taxon>IRL clade</taxon>
        <taxon>Trifolieae</taxon>
        <taxon>Trifolium</taxon>
    </lineage>
</organism>
<keyword evidence="1" id="KW-0808">Transferase</keyword>
<gene>
    <name evidence="2" type="ORF">L195_g036030</name>
    <name evidence="3" type="ORF">L195_g036491</name>
</gene>
<dbReference type="EC" id="2.7.7.49" evidence="1"/>
<sequence>MRLSSSIRPILKLKKAEVEWLGLHAFIQVLKRKQSRHKKLLAVLKSKLSSHRISGSVSPELKFAVDAENSSLLWKIKY</sequence>
<dbReference type="EMBL" id="ASHM01037131">
    <property type="protein sequence ID" value="PNX80035.1"/>
    <property type="molecule type" value="Genomic_DNA"/>
</dbReference>
<dbReference type="GO" id="GO:0046872">
    <property type="term" value="F:metal ion binding"/>
    <property type="evidence" value="ECO:0007669"/>
    <property type="project" value="UniProtKB-KW"/>
</dbReference>
<protein>
    <recommendedName>
        <fullName evidence="1">Telomerase reverse transcriptase</fullName>
        <ecNumber evidence="1">2.7.7.49</ecNumber>
    </recommendedName>
    <alternativeName>
        <fullName evidence="1">Telomerase catalytic subunit</fullName>
    </alternativeName>
</protein>
<dbReference type="Proteomes" id="UP000236291">
    <property type="component" value="Unassembled WGS sequence"/>
</dbReference>
<dbReference type="GO" id="GO:0070034">
    <property type="term" value="F:telomerase RNA binding"/>
    <property type="evidence" value="ECO:0007669"/>
    <property type="project" value="TreeGrafter"/>
</dbReference>
<reference evidence="3 4" key="2">
    <citation type="journal article" date="2017" name="Front. Plant Sci.">
        <title>Gene Classification and Mining of Molecular Markers Useful in Red Clover (Trifolium pratense) Breeding.</title>
        <authorList>
            <person name="Istvanek J."/>
            <person name="Dluhosova J."/>
            <person name="Dluhos P."/>
            <person name="Patkova L."/>
            <person name="Nedelnik J."/>
            <person name="Repkova J."/>
        </authorList>
    </citation>
    <scope>NUCLEOTIDE SEQUENCE [LARGE SCALE GENOMIC DNA]</scope>
    <source>
        <strain evidence="4">cv. Tatra</strain>
        <tissue evidence="3">Young leaves</tissue>
    </source>
</reference>
<evidence type="ECO:0000313" key="4">
    <source>
        <dbReference type="Proteomes" id="UP000236291"/>
    </source>
</evidence>
<dbReference type="PANTHER" id="PTHR12066:SF0">
    <property type="entry name" value="TELOMERASE REVERSE TRANSCRIPTASE"/>
    <property type="match status" value="1"/>
</dbReference>
<keyword evidence="1" id="KW-0539">Nucleus</keyword>
<dbReference type="Gene3D" id="1.10.357.90">
    <property type="match status" value="1"/>
</dbReference>
<dbReference type="STRING" id="57577.A0A2K3LPM8"/>
<keyword evidence="1" id="KW-0479">Metal-binding</keyword>
<comment type="similarity">
    <text evidence="1">Belongs to the reverse transcriptase family. Telomerase subfamily.</text>
</comment>
<evidence type="ECO:0000256" key="1">
    <source>
        <dbReference type="RuleBase" id="RU365061"/>
    </source>
</evidence>
<dbReference type="ExpressionAtlas" id="A0A2K3LPM8">
    <property type="expression patterns" value="baseline"/>
</dbReference>
<dbReference type="EMBL" id="ASHM01038047">
    <property type="protein sequence ID" value="PNX80490.1"/>
    <property type="molecule type" value="Genomic_DNA"/>
</dbReference>
<keyword evidence="1" id="KW-0460">Magnesium</keyword>
<comment type="subcellular location">
    <subcellularLocation>
        <location evidence="1">Nucleus</location>
    </subcellularLocation>
    <subcellularLocation>
        <location evidence="1">Chromosome</location>
        <location evidence="1">Telomere</location>
    </subcellularLocation>
</comment>